<reference evidence="2" key="1">
    <citation type="journal article" date="2022" name="Mol. Ecol. Resour.">
        <title>The genomes of chicory, endive, great burdock and yacon provide insights into Asteraceae palaeo-polyploidization history and plant inulin production.</title>
        <authorList>
            <person name="Fan W."/>
            <person name="Wang S."/>
            <person name="Wang H."/>
            <person name="Wang A."/>
            <person name="Jiang F."/>
            <person name="Liu H."/>
            <person name="Zhao H."/>
            <person name="Xu D."/>
            <person name="Zhang Y."/>
        </authorList>
    </citation>
    <scope>NUCLEOTIDE SEQUENCE [LARGE SCALE GENOMIC DNA]</scope>
    <source>
        <strain evidence="2">cv. Punajuju</strain>
    </source>
</reference>
<organism evidence="1 2">
    <name type="scientific">Cichorium intybus</name>
    <name type="common">Chicory</name>
    <dbReference type="NCBI Taxonomy" id="13427"/>
    <lineage>
        <taxon>Eukaryota</taxon>
        <taxon>Viridiplantae</taxon>
        <taxon>Streptophyta</taxon>
        <taxon>Embryophyta</taxon>
        <taxon>Tracheophyta</taxon>
        <taxon>Spermatophyta</taxon>
        <taxon>Magnoliopsida</taxon>
        <taxon>eudicotyledons</taxon>
        <taxon>Gunneridae</taxon>
        <taxon>Pentapetalae</taxon>
        <taxon>asterids</taxon>
        <taxon>campanulids</taxon>
        <taxon>Asterales</taxon>
        <taxon>Asteraceae</taxon>
        <taxon>Cichorioideae</taxon>
        <taxon>Cichorieae</taxon>
        <taxon>Cichoriinae</taxon>
        <taxon>Cichorium</taxon>
    </lineage>
</organism>
<proteinExistence type="predicted"/>
<accession>A0ACB9H2B2</accession>
<sequence>MKEANTNLLRGRPLFLPCSHTHIDGLKRKHRHAEIRSPQSQEIDLKRHRSPFESPSSIVFFFNLLLYFY</sequence>
<comment type="caution">
    <text evidence="1">The sequence shown here is derived from an EMBL/GenBank/DDBJ whole genome shotgun (WGS) entry which is preliminary data.</text>
</comment>
<name>A0ACB9H2B2_CICIN</name>
<dbReference type="Proteomes" id="UP001055811">
    <property type="component" value="Linkage Group LG01"/>
</dbReference>
<evidence type="ECO:0000313" key="2">
    <source>
        <dbReference type="Proteomes" id="UP001055811"/>
    </source>
</evidence>
<dbReference type="EMBL" id="CM042009">
    <property type="protein sequence ID" value="KAI3789877.1"/>
    <property type="molecule type" value="Genomic_DNA"/>
</dbReference>
<reference evidence="1 2" key="2">
    <citation type="journal article" date="2022" name="Mol. Ecol. Resour.">
        <title>The genomes of chicory, endive, great burdock and yacon provide insights into Asteraceae paleo-polyploidization history and plant inulin production.</title>
        <authorList>
            <person name="Fan W."/>
            <person name="Wang S."/>
            <person name="Wang H."/>
            <person name="Wang A."/>
            <person name="Jiang F."/>
            <person name="Liu H."/>
            <person name="Zhao H."/>
            <person name="Xu D."/>
            <person name="Zhang Y."/>
        </authorList>
    </citation>
    <scope>NUCLEOTIDE SEQUENCE [LARGE SCALE GENOMIC DNA]</scope>
    <source>
        <strain evidence="2">cv. Punajuju</strain>
        <tissue evidence="1">Leaves</tissue>
    </source>
</reference>
<gene>
    <name evidence="1" type="ORF">L2E82_02681</name>
</gene>
<keyword evidence="2" id="KW-1185">Reference proteome</keyword>
<evidence type="ECO:0000313" key="1">
    <source>
        <dbReference type="EMBL" id="KAI3789877.1"/>
    </source>
</evidence>
<protein>
    <submittedName>
        <fullName evidence="1">Uncharacterized protein</fullName>
    </submittedName>
</protein>